<evidence type="ECO:0000256" key="1">
    <source>
        <dbReference type="SAM" id="Coils"/>
    </source>
</evidence>
<dbReference type="GO" id="GO:1990281">
    <property type="term" value="C:efflux pump complex"/>
    <property type="evidence" value="ECO:0007669"/>
    <property type="project" value="TreeGrafter"/>
</dbReference>
<proteinExistence type="predicted"/>
<dbReference type="Proteomes" id="UP000239388">
    <property type="component" value="Unassembled WGS sequence"/>
</dbReference>
<feature type="domain" description="Multidrug resistance protein MdtA-like barrel-sandwich hybrid" evidence="4">
    <location>
        <begin position="36"/>
        <end position="205"/>
    </location>
</feature>
<sequence length="311" mass="34312">MKRLLPWTLFGLAALIVSRVAADDIPVNSTLLKIIETVEVPAQQAGALDKVNVREGTIVELGEVIANIADKEVKLELVAKKAEHAIAQREAENDVNIRFARKSLEVSQAELQRALDAIANFPNAVTQTELDRLRLVVEKNRLEIEQSAEQQEIAKLTADLKEAEAEITSERLAKHQIAAPIEGMVVHVFRRAGEWVDIADPVVKIVRIDRLRAEGFVRSEEAAIGLQDRSATVRVTLPHSDKLVVEGKVTFVDPEVDPVNGDVRVWVEIENADLKLRPGLRVEMSISTEDASQEKPQDAPDQEAAEVASES</sequence>
<evidence type="ECO:0000259" key="5">
    <source>
        <dbReference type="Pfam" id="PF25954"/>
    </source>
</evidence>
<evidence type="ECO:0000259" key="4">
    <source>
        <dbReference type="Pfam" id="PF25917"/>
    </source>
</evidence>
<evidence type="ECO:0000313" key="7">
    <source>
        <dbReference type="Proteomes" id="UP000239388"/>
    </source>
</evidence>
<comment type="caution">
    <text evidence="6">The sequence shown here is derived from an EMBL/GenBank/DDBJ whole genome shotgun (WGS) entry which is preliminary data.</text>
</comment>
<keyword evidence="1" id="KW-0175">Coiled coil</keyword>
<gene>
    <name evidence="6" type="ORF">C5Y98_31190</name>
</gene>
<dbReference type="PANTHER" id="PTHR30469">
    <property type="entry name" value="MULTIDRUG RESISTANCE PROTEIN MDTA"/>
    <property type="match status" value="1"/>
</dbReference>
<dbReference type="Pfam" id="PF25917">
    <property type="entry name" value="BSH_RND"/>
    <property type="match status" value="1"/>
</dbReference>
<dbReference type="Gene3D" id="2.40.50.100">
    <property type="match status" value="1"/>
</dbReference>
<accession>A0A2S8F2E2</accession>
<reference evidence="6 7" key="1">
    <citation type="submission" date="2018-02" db="EMBL/GenBank/DDBJ databases">
        <title>Comparative genomes isolates from brazilian mangrove.</title>
        <authorList>
            <person name="Araujo J.E."/>
            <person name="Taketani R.G."/>
            <person name="Silva M.C.P."/>
            <person name="Loureco M.V."/>
            <person name="Andreote F.D."/>
        </authorList>
    </citation>
    <scope>NUCLEOTIDE SEQUENCE [LARGE SCALE GENOMIC DNA]</scope>
    <source>
        <strain evidence="6 7">NAP PRIS-MGV</strain>
    </source>
</reference>
<feature type="signal peptide" evidence="3">
    <location>
        <begin position="1"/>
        <end position="22"/>
    </location>
</feature>
<feature type="domain" description="CusB-like beta-barrel" evidence="5">
    <location>
        <begin position="221"/>
        <end position="289"/>
    </location>
</feature>
<dbReference type="SUPFAM" id="SSF111369">
    <property type="entry name" value="HlyD-like secretion proteins"/>
    <property type="match status" value="1"/>
</dbReference>
<feature type="chain" id="PRO_5015418597" evidence="3">
    <location>
        <begin position="23"/>
        <end position="311"/>
    </location>
</feature>
<name>A0A2S8F2E2_9BACT</name>
<feature type="coiled-coil region" evidence="1">
    <location>
        <begin position="139"/>
        <end position="173"/>
    </location>
</feature>
<protein>
    <submittedName>
        <fullName evidence="6">Uncharacterized protein</fullName>
    </submittedName>
</protein>
<evidence type="ECO:0000256" key="2">
    <source>
        <dbReference type="SAM" id="MobiDB-lite"/>
    </source>
</evidence>
<dbReference type="RefSeq" id="WP_105360238.1">
    <property type="nucleotide sequence ID" value="NZ_PUIB01000032.1"/>
</dbReference>
<organism evidence="6 7">
    <name type="scientific">Blastopirellula marina</name>
    <dbReference type="NCBI Taxonomy" id="124"/>
    <lineage>
        <taxon>Bacteria</taxon>
        <taxon>Pseudomonadati</taxon>
        <taxon>Planctomycetota</taxon>
        <taxon>Planctomycetia</taxon>
        <taxon>Pirellulales</taxon>
        <taxon>Pirellulaceae</taxon>
        <taxon>Blastopirellula</taxon>
    </lineage>
</organism>
<dbReference type="InterPro" id="IPR058625">
    <property type="entry name" value="MdtA-like_BSH"/>
</dbReference>
<dbReference type="Pfam" id="PF25954">
    <property type="entry name" value="Beta-barrel_RND_2"/>
    <property type="match status" value="1"/>
</dbReference>
<dbReference type="InterPro" id="IPR058792">
    <property type="entry name" value="Beta-barrel_RND_2"/>
</dbReference>
<dbReference type="PANTHER" id="PTHR30469:SF15">
    <property type="entry name" value="HLYD FAMILY OF SECRETION PROTEINS"/>
    <property type="match status" value="1"/>
</dbReference>
<feature type="region of interest" description="Disordered" evidence="2">
    <location>
        <begin position="286"/>
        <end position="311"/>
    </location>
</feature>
<dbReference type="Gene3D" id="2.40.30.170">
    <property type="match status" value="1"/>
</dbReference>
<dbReference type="OrthoDB" id="259511at2"/>
<dbReference type="AlphaFoldDB" id="A0A2S8F2E2"/>
<dbReference type="GO" id="GO:0015562">
    <property type="term" value="F:efflux transmembrane transporter activity"/>
    <property type="evidence" value="ECO:0007669"/>
    <property type="project" value="TreeGrafter"/>
</dbReference>
<evidence type="ECO:0000256" key="3">
    <source>
        <dbReference type="SAM" id="SignalP"/>
    </source>
</evidence>
<evidence type="ECO:0000313" key="6">
    <source>
        <dbReference type="EMBL" id="PQO26310.1"/>
    </source>
</evidence>
<keyword evidence="3" id="KW-0732">Signal</keyword>
<dbReference type="EMBL" id="PUIB01000032">
    <property type="protein sequence ID" value="PQO26310.1"/>
    <property type="molecule type" value="Genomic_DNA"/>
</dbReference>